<dbReference type="KEGG" id="loc:102698228"/>
<feature type="compositionally biased region" description="Acidic residues" evidence="10">
    <location>
        <begin position="298"/>
        <end position="328"/>
    </location>
</feature>
<accession>W5MF39</accession>
<reference evidence="11" key="2">
    <citation type="submission" date="2025-08" db="UniProtKB">
        <authorList>
            <consortium name="Ensembl"/>
        </authorList>
    </citation>
    <scope>IDENTIFICATION</scope>
</reference>
<keyword evidence="6" id="KW-0206">Cytoskeleton</keyword>
<dbReference type="Bgee" id="ENSLOCG00000005793">
    <property type="expression patterns" value="Expressed in camera-type eye and 3 other cell types or tissues"/>
</dbReference>
<comment type="subcellular location">
    <subcellularLocation>
        <location evidence="1">Cytoplasm</location>
        <location evidence="1">Cytoskeleton</location>
    </subcellularLocation>
</comment>
<dbReference type="SUPFAM" id="SSF48678">
    <property type="entry name" value="Moesin tail domain"/>
    <property type="match status" value="1"/>
</dbReference>
<dbReference type="GO" id="GO:0001763">
    <property type="term" value="P:morphogenesis of a branching structure"/>
    <property type="evidence" value="ECO:0000318"/>
    <property type="project" value="GO_Central"/>
</dbReference>
<feature type="compositionally biased region" description="Polar residues" evidence="10">
    <location>
        <begin position="215"/>
        <end position="225"/>
    </location>
</feature>
<dbReference type="GO" id="GO:0051015">
    <property type="term" value="F:actin filament binding"/>
    <property type="evidence" value="ECO:0000318"/>
    <property type="project" value="GO_Central"/>
</dbReference>
<dbReference type="GO" id="GO:0008360">
    <property type="term" value="P:regulation of cell shape"/>
    <property type="evidence" value="ECO:0000318"/>
    <property type="project" value="GO_Central"/>
</dbReference>
<evidence type="ECO:0000256" key="5">
    <source>
        <dbReference type="ARBA" id="ARBA00023203"/>
    </source>
</evidence>
<dbReference type="EMBL" id="AHAT01028886">
    <property type="status" value="NOT_ANNOTATED_CDS"/>
    <property type="molecule type" value="Genomic_DNA"/>
</dbReference>
<dbReference type="GO" id="GO:0005938">
    <property type="term" value="C:cell cortex"/>
    <property type="evidence" value="ECO:0000318"/>
    <property type="project" value="GO_Central"/>
</dbReference>
<dbReference type="PANTHER" id="PTHR47137">
    <property type="entry name" value="ERMIN"/>
    <property type="match status" value="1"/>
</dbReference>
<dbReference type="HOGENOM" id="CLU_709715_0_0_1"/>
<dbReference type="OrthoDB" id="9947518at2759"/>
<evidence type="ECO:0000256" key="4">
    <source>
        <dbReference type="ARBA" id="ARBA00022553"/>
    </source>
</evidence>
<name>W5MF39_LEPOC</name>
<dbReference type="InParanoid" id="W5MF39"/>
<dbReference type="GeneID" id="102698228"/>
<dbReference type="GO" id="GO:0033269">
    <property type="term" value="C:internode region of axon"/>
    <property type="evidence" value="ECO:0000318"/>
    <property type="project" value="GO_Central"/>
</dbReference>
<evidence type="ECO:0000256" key="3">
    <source>
        <dbReference type="ARBA" id="ARBA00022490"/>
    </source>
</evidence>
<feature type="region of interest" description="Disordered" evidence="10">
    <location>
        <begin position="61"/>
        <end position="88"/>
    </location>
</feature>
<evidence type="ECO:0000256" key="1">
    <source>
        <dbReference type="ARBA" id="ARBA00004245"/>
    </source>
</evidence>
<evidence type="ECO:0000256" key="10">
    <source>
        <dbReference type="SAM" id="MobiDB-lite"/>
    </source>
</evidence>
<dbReference type="Gene3D" id="6.10.360.10">
    <property type="match status" value="1"/>
</dbReference>
<dbReference type="InterPro" id="IPR045346">
    <property type="entry name" value="Ermin"/>
</dbReference>
<dbReference type="Ensembl" id="ENSLOCT00000007006.1">
    <property type="protein sequence ID" value="ENSLOCP00000006998.1"/>
    <property type="gene ID" value="ENSLOCG00000005793.1"/>
</dbReference>
<organism evidence="11 12">
    <name type="scientific">Lepisosteus oculatus</name>
    <name type="common">Spotted gar</name>
    <dbReference type="NCBI Taxonomy" id="7918"/>
    <lineage>
        <taxon>Eukaryota</taxon>
        <taxon>Metazoa</taxon>
        <taxon>Chordata</taxon>
        <taxon>Craniata</taxon>
        <taxon>Vertebrata</taxon>
        <taxon>Euteleostomi</taxon>
        <taxon>Actinopterygii</taxon>
        <taxon>Neopterygii</taxon>
        <taxon>Holostei</taxon>
        <taxon>Semionotiformes</taxon>
        <taxon>Lepisosteidae</taxon>
        <taxon>Lepisosteus</taxon>
    </lineage>
</organism>
<protein>
    <recommendedName>
        <fullName evidence="8">Ermin</fullName>
    </recommendedName>
    <alternativeName>
        <fullName evidence="9">Juxtanodin</fullName>
    </alternativeName>
</protein>
<feature type="compositionally biased region" description="Polar residues" evidence="10">
    <location>
        <begin position="329"/>
        <end position="342"/>
    </location>
</feature>
<sequence length="389" mass="41723">MAEEADFATLMDVERNTITEVHSQVVEIIAGCGDSSTITELEIAGAVVTDMLEEAHIVASETVGNTGPSDSDAQESENKHALGNDMNTIKPDFDADVIVPEAKVDVGKPFTEADGSAIDTGGSHEVLTPSDPDAQTETPAEDPVETEAVNDASNTTDEPVPDTKGLGHDATSVFSNETNTAITTLDVSASEADRSVRETLSVDQEEKKTDEESSLFESQTQQSSEDNSEEALEETSGPEPVTSATTEKLQVEVFVPERALAVPLTPNKEECQENGAALVEPELSPQDTEAAFVAPEVENSEEPDSSENEELLNEIQDENGVESGDETQQENGSQSPVASAQASGEIPSSGKKPDINRHSYSKYNTVSYRKIRKGNTKQRIDEFESMMHI</sequence>
<evidence type="ECO:0000313" key="12">
    <source>
        <dbReference type="Proteomes" id="UP000018468"/>
    </source>
</evidence>
<reference evidence="11" key="3">
    <citation type="submission" date="2025-09" db="UniProtKB">
        <authorList>
            <consortium name="Ensembl"/>
        </authorList>
    </citation>
    <scope>IDENTIFICATION</scope>
</reference>
<dbReference type="eggNOG" id="ENOG502SBDT">
    <property type="taxonomic scope" value="Eukaryota"/>
</dbReference>
<dbReference type="GO" id="GO:0043209">
    <property type="term" value="C:myelin sheath"/>
    <property type="evidence" value="ECO:0000318"/>
    <property type="project" value="GO_Central"/>
</dbReference>
<keyword evidence="4" id="KW-0597">Phosphoprotein</keyword>
<evidence type="ECO:0000256" key="6">
    <source>
        <dbReference type="ARBA" id="ARBA00023212"/>
    </source>
</evidence>
<keyword evidence="5" id="KW-0009">Actin-binding</keyword>
<dbReference type="GO" id="GO:0031344">
    <property type="term" value="P:regulation of cell projection organization"/>
    <property type="evidence" value="ECO:0000318"/>
    <property type="project" value="GO_Central"/>
</dbReference>
<evidence type="ECO:0000256" key="8">
    <source>
        <dbReference type="ARBA" id="ARBA00026168"/>
    </source>
</evidence>
<feature type="compositionally biased region" description="Polar residues" evidence="10">
    <location>
        <begin position="62"/>
        <end position="71"/>
    </location>
</feature>
<dbReference type="GO" id="GO:0030175">
    <property type="term" value="C:filopodium"/>
    <property type="evidence" value="ECO:0000318"/>
    <property type="project" value="GO_Central"/>
</dbReference>
<dbReference type="PANTHER" id="PTHR47137:SF1">
    <property type="entry name" value="ERMIN"/>
    <property type="match status" value="1"/>
</dbReference>
<dbReference type="GeneTree" id="ENSGT00940000170556"/>
<feature type="compositionally biased region" description="Polar residues" evidence="10">
    <location>
        <begin position="172"/>
        <end position="187"/>
    </location>
</feature>
<proteinExistence type="predicted"/>
<dbReference type="InterPro" id="IPR008954">
    <property type="entry name" value="Moesin_tail_sf"/>
</dbReference>
<evidence type="ECO:0000256" key="7">
    <source>
        <dbReference type="ARBA" id="ARBA00025213"/>
    </source>
</evidence>
<reference evidence="12" key="1">
    <citation type="submission" date="2011-12" db="EMBL/GenBank/DDBJ databases">
        <title>The Draft Genome of Lepisosteus oculatus.</title>
        <authorList>
            <consortium name="The Broad Institute Genome Assembly &amp; Analysis Group"/>
            <consortium name="Computational R&amp;D Group"/>
            <consortium name="and Sequencing Platform"/>
            <person name="Di Palma F."/>
            <person name="Alfoldi J."/>
            <person name="Johnson J."/>
            <person name="Berlin A."/>
            <person name="Gnerre S."/>
            <person name="Jaffe D."/>
            <person name="MacCallum I."/>
            <person name="Young S."/>
            <person name="Walker B.J."/>
            <person name="Lander E.S."/>
            <person name="Lindblad-Toh K."/>
        </authorList>
    </citation>
    <scope>NUCLEOTIDE SEQUENCE [LARGE SCALE GENOMIC DNA]</scope>
</reference>
<evidence type="ECO:0000313" key="11">
    <source>
        <dbReference type="Ensembl" id="ENSLOCP00000006998.1"/>
    </source>
</evidence>
<dbReference type="STRING" id="7918.ENSLOCP00000006998"/>
<comment type="subunit">
    <text evidence="2">Binds actin.</text>
</comment>
<keyword evidence="12" id="KW-1185">Reference proteome</keyword>
<feature type="region of interest" description="Disordered" evidence="10">
    <location>
        <begin position="109"/>
        <end position="366"/>
    </location>
</feature>
<dbReference type="GO" id="GO:0005856">
    <property type="term" value="C:cytoskeleton"/>
    <property type="evidence" value="ECO:0007669"/>
    <property type="project" value="UniProtKB-SubCell"/>
</dbReference>
<evidence type="ECO:0000256" key="9">
    <source>
        <dbReference type="ARBA" id="ARBA00031224"/>
    </source>
</evidence>
<keyword evidence="3" id="KW-0963">Cytoplasm</keyword>
<comment type="function">
    <text evidence="7">Plays a role in cytoskeletal rearrangements during the late wrapping and/or compaction phases of myelinogenesis as well as in maintenance and stability of myelin sheath in the adult. May play an important role in late-stage oligodendroglia maturation, myelin/Ranvier node formation during CNS development, and in the maintenance and plasticity of related structures in the mature CNS.</text>
</comment>
<evidence type="ECO:0000256" key="2">
    <source>
        <dbReference type="ARBA" id="ARBA00011216"/>
    </source>
</evidence>
<dbReference type="GO" id="GO:0043025">
    <property type="term" value="C:neuronal cell body"/>
    <property type="evidence" value="ECO:0000318"/>
    <property type="project" value="GO_Central"/>
</dbReference>
<dbReference type="GO" id="GO:0007015">
    <property type="term" value="P:actin filament organization"/>
    <property type="evidence" value="ECO:0000318"/>
    <property type="project" value="GO_Central"/>
</dbReference>
<dbReference type="Pfam" id="PF20491">
    <property type="entry name" value="Ermin"/>
    <property type="match status" value="1"/>
</dbReference>
<dbReference type="AlphaFoldDB" id="W5MF39"/>
<dbReference type="Proteomes" id="UP000018468">
    <property type="component" value="Linkage group LG12"/>
</dbReference>
<dbReference type="GO" id="GO:0033270">
    <property type="term" value="C:paranode region of axon"/>
    <property type="evidence" value="ECO:0000318"/>
    <property type="project" value="GO_Central"/>
</dbReference>